<name>A0A4T3F0K1_9SPHN</name>
<keyword evidence="2" id="KW-0812">Transmembrane</keyword>
<organism evidence="4 5">
    <name type="scientific">Alteraurantiacibacter aquimixticola</name>
    <dbReference type="NCBI Taxonomy" id="2489173"/>
    <lineage>
        <taxon>Bacteria</taxon>
        <taxon>Pseudomonadati</taxon>
        <taxon>Pseudomonadota</taxon>
        <taxon>Alphaproteobacteria</taxon>
        <taxon>Sphingomonadales</taxon>
        <taxon>Erythrobacteraceae</taxon>
        <taxon>Alteraurantiacibacter</taxon>
    </lineage>
</organism>
<keyword evidence="5" id="KW-1185">Reference proteome</keyword>
<keyword evidence="2" id="KW-0472">Membrane</keyword>
<evidence type="ECO:0000313" key="4">
    <source>
        <dbReference type="EMBL" id="TIX48872.1"/>
    </source>
</evidence>
<accession>A0A4T3F0K1</accession>
<evidence type="ECO:0000259" key="3">
    <source>
        <dbReference type="Pfam" id="PF00565"/>
    </source>
</evidence>
<dbReference type="InterPro" id="IPR016071">
    <property type="entry name" value="Staphylococal_nuclease_OB-fold"/>
</dbReference>
<dbReference type="SUPFAM" id="SSF50199">
    <property type="entry name" value="Staphylococcal nuclease"/>
    <property type="match status" value="1"/>
</dbReference>
<dbReference type="AlphaFoldDB" id="A0A4T3F0K1"/>
<evidence type="ECO:0000256" key="2">
    <source>
        <dbReference type="SAM" id="Phobius"/>
    </source>
</evidence>
<dbReference type="OrthoDB" id="7469880at2"/>
<proteinExistence type="predicted"/>
<reference evidence="4 5" key="1">
    <citation type="submission" date="2019-04" db="EMBL/GenBank/DDBJ databases">
        <title>Altererythrobacter aquimixticola sp. nov., isolated from sediment of junction between the ocean and a freshwater spring.</title>
        <authorList>
            <person name="Yoon J.-H."/>
        </authorList>
    </citation>
    <scope>NUCLEOTIDE SEQUENCE [LARGE SCALE GENOMIC DNA]</scope>
    <source>
        <strain evidence="4 5">SSKS-13</strain>
    </source>
</reference>
<feature type="region of interest" description="Disordered" evidence="1">
    <location>
        <begin position="90"/>
        <end position="120"/>
    </location>
</feature>
<feature type="transmembrane region" description="Helical" evidence="2">
    <location>
        <begin position="177"/>
        <end position="194"/>
    </location>
</feature>
<dbReference type="InterPro" id="IPR035437">
    <property type="entry name" value="SNase_OB-fold_sf"/>
</dbReference>
<sequence>MKARKAAWPAQPATGRGDSLWISSFTLRFIAVSRVSSSGSAFARCSAARRRESMRWCISFKRYKRAVILGLLARVLRVIGQVLRRAVPENGEPGVRSASAVRCGPTSRASSNNARQRGPVRNYKARHQQIAFKGRGDFLRALAAQARVRQGQDMARTPRFDRGPAYRRRRRQRWLRPLRYLVPLALILIAWQAWNDPATRVAIGLPMEAGEEVSAPFPLCDAPGYSRNCVVDGDTLRIGNRRIRIEGIDAPEREGRCAAETAKARISTQALADWLNEGPFFMLPMNSVPRDQYGRELQTLWREDADGNREDLARTLMQKGHAERYSSSARPDWCG</sequence>
<dbReference type="Gene3D" id="2.40.50.90">
    <property type="match status" value="1"/>
</dbReference>
<evidence type="ECO:0000256" key="1">
    <source>
        <dbReference type="SAM" id="MobiDB-lite"/>
    </source>
</evidence>
<dbReference type="EMBL" id="SSHH01000004">
    <property type="protein sequence ID" value="TIX48872.1"/>
    <property type="molecule type" value="Genomic_DNA"/>
</dbReference>
<feature type="domain" description="TNase-like" evidence="3">
    <location>
        <begin position="242"/>
        <end position="326"/>
    </location>
</feature>
<dbReference type="Proteomes" id="UP000309389">
    <property type="component" value="Unassembled WGS sequence"/>
</dbReference>
<dbReference type="Pfam" id="PF00565">
    <property type="entry name" value="SNase"/>
    <property type="match status" value="1"/>
</dbReference>
<evidence type="ECO:0000313" key="5">
    <source>
        <dbReference type="Proteomes" id="UP000309389"/>
    </source>
</evidence>
<gene>
    <name evidence="4" type="ORF">E5222_14110</name>
</gene>
<comment type="caution">
    <text evidence="4">The sequence shown here is derived from an EMBL/GenBank/DDBJ whole genome shotgun (WGS) entry which is preliminary data.</text>
</comment>
<protein>
    <recommendedName>
        <fullName evidence="3">TNase-like domain-containing protein</fullName>
    </recommendedName>
</protein>
<keyword evidence="2" id="KW-1133">Transmembrane helix</keyword>